<dbReference type="eggNOG" id="COG3335">
    <property type="taxonomic scope" value="Bacteria"/>
</dbReference>
<geneLocation type="plasmid" evidence="1 2">
    <name>pSymB</name>
</geneLocation>
<reference evidence="1 2" key="1">
    <citation type="journal article" date="2001" name="Proc. Natl. Acad. Sci. U.S.A.">
        <title>The complete sequence of the 1,683-kb pSymB megaplasmid from the N2-fixing endosymbiont Sinorhizobium meliloti.</title>
        <authorList>
            <person name="Finan T.M."/>
            <person name="Weidner S."/>
            <person name="Wong K."/>
            <person name="Buhrmester J."/>
            <person name="Chain P."/>
            <person name="Vorholter F.J."/>
            <person name="Hernandez-Lucas I."/>
            <person name="Becker A."/>
            <person name="Cowie A."/>
            <person name="Gouzy J."/>
            <person name="Golding B."/>
            <person name="Puhler A."/>
        </authorList>
    </citation>
    <scope>NUCLEOTIDE SEQUENCE [LARGE SCALE GENOMIC DNA]</scope>
    <source>
        <strain evidence="1 2">1021</strain>
        <plasmid evidence="2">Plasmid pSymB</plasmid>
    </source>
</reference>
<reference evidence="2" key="2">
    <citation type="journal article" date="2001" name="Science">
        <title>The composite genome of the legume symbiont Sinorhizobium meliloti.</title>
        <authorList>
            <person name="Galibert F."/>
            <person name="Finan T.M."/>
            <person name="Long S.R."/>
            <person name="Puehler A."/>
            <person name="Abola P."/>
            <person name="Ampe F."/>
            <person name="Barloy-Hubler F."/>
            <person name="Barnett M.J."/>
            <person name="Becker A."/>
            <person name="Boistard P."/>
            <person name="Bothe G."/>
            <person name="Boutry M."/>
            <person name="Bowser L."/>
            <person name="Buhrmester J."/>
            <person name="Cadieu E."/>
            <person name="Capela D."/>
            <person name="Chain P."/>
            <person name="Cowie A."/>
            <person name="Davis R.W."/>
            <person name="Dreano S."/>
            <person name="Federspiel N.A."/>
            <person name="Fisher R.F."/>
            <person name="Gloux S."/>
            <person name="Godrie T."/>
            <person name="Goffeau A."/>
            <person name="Golding B."/>
            <person name="Gouzy J."/>
            <person name="Gurjal M."/>
            <person name="Hernandez-Lucas I."/>
            <person name="Hong A."/>
            <person name="Huizar L."/>
            <person name="Hyman R.W."/>
            <person name="Jones T."/>
            <person name="Kahn D."/>
            <person name="Kahn M.L."/>
            <person name="Kalman S."/>
            <person name="Keating D.H."/>
            <person name="Kiss E."/>
            <person name="Komp C."/>
            <person name="Lelaure V."/>
            <person name="Masuy D."/>
            <person name="Palm C."/>
            <person name="Peck M.C."/>
            <person name="Pohl T.M."/>
            <person name="Portetelle D."/>
            <person name="Purnelle B."/>
            <person name="Ramsperger U."/>
            <person name="Surzycki R."/>
            <person name="Thebault P."/>
            <person name="Vandenbol M."/>
            <person name="Vorhoelter F.J."/>
            <person name="Weidner S."/>
            <person name="Wells D.H."/>
            <person name="Wong K."/>
            <person name="Yeh K.-C."/>
            <person name="Batut J."/>
        </authorList>
    </citation>
    <scope>NUCLEOTIDE SEQUENCE [LARGE SCALE GENOMIC DNA]</scope>
    <source>
        <strain evidence="2">1021</strain>
        <plasmid evidence="2">Plasmid pSymB</plasmid>
    </source>
</reference>
<dbReference type="Proteomes" id="UP000001976">
    <property type="component" value="Plasmid pSymB"/>
</dbReference>
<organism evidence="1 2">
    <name type="scientific">Rhizobium meliloti (strain 1021)</name>
    <name type="common">Ensifer meliloti</name>
    <name type="synonym">Sinorhizobium meliloti</name>
    <dbReference type="NCBI Taxonomy" id="266834"/>
    <lineage>
        <taxon>Bacteria</taxon>
        <taxon>Pseudomonadati</taxon>
        <taxon>Pseudomonadota</taxon>
        <taxon>Alphaproteobacteria</taxon>
        <taxon>Hyphomicrobiales</taxon>
        <taxon>Rhizobiaceae</taxon>
        <taxon>Sinorhizobium/Ensifer group</taxon>
        <taxon>Sinorhizobium</taxon>
    </lineage>
</organism>
<keyword evidence="1" id="KW-0614">Plasmid</keyword>
<accession>Q92VS6</accession>
<dbReference type="EMBL" id="AL591985">
    <property type="protein sequence ID" value="CAC49023.2"/>
    <property type="molecule type" value="Genomic_DNA"/>
</dbReference>
<sequence length="43" mass="5183">MEQDRPDVLKRRRVWFDGQLDLDPEKLIFIDESVLQRHGRSST</sequence>
<name>Q92VS6_RHIME</name>
<protein>
    <submittedName>
        <fullName evidence="1">Transposase of insertion sequence ISRm10-1, orfB N-terminus protein</fullName>
    </submittedName>
</protein>
<proteinExistence type="predicted"/>
<dbReference type="KEGG" id="sme:SM_b21711"/>
<evidence type="ECO:0000313" key="2">
    <source>
        <dbReference type="Proteomes" id="UP000001976"/>
    </source>
</evidence>
<keyword evidence="2" id="KW-1185">Reference proteome</keyword>
<dbReference type="EnsemblBacteria" id="CAC49023">
    <property type="protein sequence ID" value="CAC49023"/>
    <property type="gene ID" value="SM_b21711"/>
</dbReference>
<dbReference type="HOGENOM" id="CLU_3238705_0_0_5"/>
<gene>
    <name evidence="1" type="primary">TRm10-1b-1</name>
    <name evidence="1" type="ORF">SM_b21711</name>
</gene>
<dbReference type="AlphaFoldDB" id="Q92VS6"/>
<dbReference type="OrthoDB" id="565387at2"/>
<evidence type="ECO:0000313" key="1">
    <source>
        <dbReference type="EMBL" id="CAC49023.2"/>
    </source>
</evidence>